<dbReference type="AlphaFoldDB" id="A0A367R8D6"/>
<accession>A0A367R8D6</accession>
<gene>
    <name evidence="2" type="ORF">A6769_29920</name>
</gene>
<dbReference type="GO" id="GO:0005524">
    <property type="term" value="F:ATP binding"/>
    <property type="evidence" value="ECO:0007669"/>
    <property type="project" value="InterPro"/>
</dbReference>
<evidence type="ECO:0000259" key="1">
    <source>
        <dbReference type="Pfam" id="PF00270"/>
    </source>
</evidence>
<evidence type="ECO:0000313" key="3">
    <source>
        <dbReference type="Proteomes" id="UP000252085"/>
    </source>
</evidence>
<sequence length="69" mass="7989">MIDEYFQTLMTFPPRNFQREAIAKLLNQQNILLHAPTGSGKIETAITPFLFAKHLNLEFPNKMIYIVPL</sequence>
<dbReference type="Proteomes" id="UP000252085">
    <property type="component" value="Unassembled WGS sequence"/>
</dbReference>
<comment type="caution">
    <text evidence="2">The sequence shown here is derived from an EMBL/GenBank/DDBJ whole genome shotgun (WGS) entry which is preliminary data.</text>
</comment>
<organism evidence="2 3">
    <name type="scientific">Nostoc punctiforme NIES-2108</name>
    <dbReference type="NCBI Taxonomy" id="1356359"/>
    <lineage>
        <taxon>Bacteria</taxon>
        <taxon>Bacillati</taxon>
        <taxon>Cyanobacteriota</taxon>
        <taxon>Cyanophyceae</taxon>
        <taxon>Nostocales</taxon>
        <taxon>Nostocaceae</taxon>
        <taxon>Nostoc</taxon>
    </lineage>
</organism>
<dbReference type="GO" id="GO:0003676">
    <property type="term" value="F:nucleic acid binding"/>
    <property type="evidence" value="ECO:0007669"/>
    <property type="project" value="InterPro"/>
</dbReference>
<feature type="domain" description="DEAD/DEAH-box helicase" evidence="1">
    <location>
        <begin position="16"/>
        <end position="69"/>
    </location>
</feature>
<dbReference type="InterPro" id="IPR011545">
    <property type="entry name" value="DEAD/DEAH_box_helicase_dom"/>
</dbReference>
<dbReference type="SUPFAM" id="SSF52540">
    <property type="entry name" value="P-loop containing nucleoside triphosphate hydrolases"/>
    <property type="match status" value="1"/>
</dbReference>
<proteinExistence type="predicted"/>
<dbReference type="InterPro" id="IPR027417">
    <property type="entry name" value="P-loop_NTPase"/>
</dbReference>
<name>A0A367R8D6_NOSPU</name>
<evidence type="ECO:0000313" key="2">
    <source>
        <dbReference type="EMBL" id="RCJ31794.1"/>
    </source>
</evidence>
<dbReference type="EMBL" id="LXQE01000172">
    <property type="protein sequence ID" value="RCJ31794.1"/>
    <property type="molecule type" value="Genomic_DNA"/>
</dbReference>
<dbReference type="Pfam" id="PF00270">
    <property type="entry name" value="DEAD"/>
    <property type="match status" value="1"/>
</dbReference>
<dbReference type="Gene3D" id="3.40.50.300">
    <property type="entry name" value="P-loop containing nucleotide triphosphate hydrolases"/>
    <property type="match status" value="1"/>
</dbReference>
<protein>
    <recommendedName>
        <fullName evidence="1">DEAD/DEAH-box helicase domain-containing protein</fullName>
    </recommendedName>
</protein>
<reference evidence="2 3" key="1">
    <citation type="submission" date="2016-04" db="EMBL/GenBank/DDBJ databases">
        <authorList>
            <person name="Evans L.H."/>
            <person name="Alamgir A."/>
            <person name="Owens N."/>
            <person name="Weber N.D."/>
            <person name="Virtaneva K."/>
            <person name="Barbian K."/>
            <person name="Babar A."/>
            <person name="Rosenke K."/>
        </authorList>
    </citation>
    <scope>NUCLEOTIDE SEQUENCE [LARGE SCALE GENOMIC DNA]</scope>
    <source>
        <strain evidence="2">NIES-2108</strain>
    </source>
</reference>